<dbReference type="Proteomes" id="UP001642483">
    <property type="component" value="Unassembled WGS sequence"/>
</dbReference>
<feature type="transmembrane region" description="Helical" evidence="9">
    <location>
        <begin position="50"/>
        <end position="68"/>
    </location>
</feature>
<evidence type="ECO:0000256" key="3">
    <source>
        <dbReference type="ARBA" id="ARBA00009950"/>
    </source>
</evidence>
<keyword evidence="7 9" id="KW-1133">Transmembrane helix</keyword>
<evidence type="ECO:0000256" key="5">
    <source>
        <dbReference type="ARBA" id="ARBA00022692"/>
    </source>
</evidence>
<evidence type="ECO:0000256" key="4">
    <source>
        <dbReference type="ARBA" id="ARBA00015033"/>
    </source>
</evidence>
<dbReference type="EMBL" id="CAWYQH010000152">
    <property type="protein sequence ID" value="CAK8695561.1"/>
    <property type="molecule type" value="Genomic_DNA"/>
</dbReference>
<keyword evidence="6" id="KW-0256">Endoplasmic reticulum</keyword>
<evidence type="ECO:0000256" key="6">
    <source>
        <dbReference type="ARBA" id="ARBA00022824"/>
    </source>
</evidence>
<organism evidence="10 11">
    <name type="scientific">Clavelina lepadiformis</name>
    <name type="common">Light-bulb sea squirt</name>
    <name type="synonym">Ascidia lepadiformis</name>
    <dbReference type="NCBI Taxonomy" id="159417"/>
    <lineage>
        <taxon>Eukaryota</taxon>
        <taxon>Metazoa</taxon>
        <taxon>Chordata</taxon>
        <taxon>Tunicata</taxon>
        <taxon>Ascidiacea</taxon>
        <taxon>Aplousobranchia</taxon>
        <taxon>Clavelinidae</taxon>
        <taxon>Clavelina</taxon>
    </lineage>
</organism>
<reference evidence="10 11" key="1">
    <citation type="submission" date="2024-02" db="EMBL/GenBank/DDBJ databases">
        <authorList>
            <person name="Daric V."/>
            <person name="Darras S."/>
        </authorList>
    </citation>
    <scope>NUCLEOTIDE SEQUENCE [LARGE SCALE GENOMIC DNA]</scope>
</reference>
<evidence type="ECO:0000256" key="2">
    <source>
        <dbReference type="ARBA" id="ARBA00004477"/>
    </source>
</evidence>
<evidence type="ECO:0000313" key="10">
    <source>
        <dbReference type="EMBL" id="CAK8695561.1"/>
    </source>
</evidence>
<dbReference type="PANTHER" id="PTHR13505">
    <property type="entry name" value="TRANSMEMBRANE PROTEIN 208"/>
    <property type="match status" value="1"/>
</dbReference>
<comment type="similarity">
    <text evidence="3">Belongs to the TMEM208 family.</text>
</comment>
<feature type="transmembrane region" description="Helical" evidence="9">
    <location>
        <begin position="26"/>
        <end position="44"/>
    </location>
</feature>
<dbReference type="Pfam" id="PF05620">
    <property type="entry name" value="TMEM208_SND2"/>
    <property type="match status" value="1"/>
</dbReference>
<comment type="function">
    <text evidence="1">May function as a negative regulator of endoplasmic reticulum-stress induced autophagy.</text>
</comment>
<evidence type="ECO:0000313" key="11">
    <source>
        <dbReference type="Proteomes" id="UP001642483"/>
    </source>
</evidence>
<dbReference type="InterPro" id="IPR008506">
    <property type="entry name" value="SND2/TMEM208"/>
</dbReference>
<keyword evidence="8 9" id="KW-0472">Membrane</keyword>
<evidence type="ECO:0000256" key="7">
    <source>
        <dbReference type="ARBA" id="ARBA00022989"/>
    </source>
</evidence>
<comment type="subcellular location">
    <subcellularLocation>
        <location evidence="2">Endoplasmic reticulum membrane</location>
        <topology evidence="2">Multi-pass membrane protein</topology>
    </subcellularLocation>
</comment>
<evidence type="ECO:0000256" key="9">
    <source>
        <dbReference type="SAM" id="Phobius"/>
    </source>
</evidence>
<accession>A0ABP0GUZ3</accession>
<gene>
    <name evidence="10" type="ORF">CVLEPA_LOCUS28822</name>
</gene>
<sequence>MPATKGKQGTKGAKQIKAENTQTFDFYSYVVIGGNIPVILWQFIYNYSAIRWLHVVLFLYSLIVHMLCMKTMSSMFNSGLDLNMEAGMAEHVKDILLITVACQVFSCFSLYFWLIWLVIPGVGLYKLWVNILAPWIFQAPEELTDKQKRKMEKKRRF</sequence>
<comment type="caution">
    <text evidence="10">The sequence shown here is derived from an EMBL/GenBank/DDBJ whole genome shotgun (WGS) entry which is preliminary data.</text>
</comment>
<keyword evidence="11" id="KW-1185">Reference proteome</keyword>
<proteinExistence type="inferred from homology"/>
<keyword evidence="5 9" id="KW-0812">Transmembrane</keyword>
<dbReference type="PANTHER" id="PTHR13505:SF7">
    <property type="entry name" value="TRANSMEMBRANE PROTEIN 208"/>
    <property type="match status" value="1"/>
</dbReference>
<name>A0ABP0GUZ3_CLALP</name>
<evidence type="ECO:0000256" key="1">
    <source>
        <dbReference type="ARBA" id="ARBA00003220"/>
    </source>
</evidence>
<protein>
    <recommendedName>
        <fullName evidence="4">Transmembrane protein 208</fullName>
    </recommendedName>
</protein>
<evidence type="ECO:0000256" key="8">
    <source>
        <dbReference type="ARBA" id="ARBA00023136"/>
    </source>
</evidence>
<feature type="transmembrane region" description="Helical" evidence="9">
    <location>
        <begin position="95"/>
        <end position="119"/>
    </location>
</feature>